<feature type="binding site" evidence="11">
    <location>
        <begin position="554"/>
        <end position="562"/>
    </location>
    <ligand>
        <name>ATP</name>
        <dbReference type="ChEBI" id="CHEBI:30616"/>
    </ligand>
</feature>
<evidence type="ECO:0000259" key="15">
    <source>
        <dbReference type="PROSITE" id="PS50011"/>
    </source>
</evidence>
<dbReference type="Gene3D" id="3.10.110.10">
    <property type="entry name" value="Ubiquitin Conjugating Enzyme"/>
    <property type="match status" value="1"/>
</dbReference>
<dbReference type="InterPro" id="IPR050339">
    <property type="entry name" value="CC_SR_Kinase"/>
</dbReference>
<dbReference type="PROSITE" id="PS00107">
    <property type="entry name" value="PROTEIN_KINASE_ATP"/>
    <property type="match status" value="1"/>
</dbReference>
<gene>
    <name evidence="16" type="primary">GCN2</name>
    <name evidence="16" type="ORF">CspeluHIS016_0303170</name>
</gene>
<dbReference type="Gene3D" id="1.10.510.10">
    <property type="entry name" value="Transferase(Phosphotransferase) domain 1"/>
    <property type="match status" value="2"/>
</dbReference>
<comment type="caution">
    <text evidence="16">The sequence shown here is derived from an EMBL/GenBank/DDBJ whole genome shotgun (WGS) entry which is preliminary data.</text>
</comment>
<dbReference type="GO" id="GO:0000077">
    <property type="term" value="P:DNA damage checkpoint signaling"/>
    <property type="evidence" value="ECO:0007669"/>
    <property type="project" value="InterPro"/>
</dbReference>
<organism evidence="16 17">
    <name type="scientific">Cutaneotrichosporon spelunceum</name>
    <dbReference type="NCBI Taxonomy" id="1672016"/>
    <lineage>
        <taxon>Eukaryota</taxon>
        <taxon>Fungi</taxon>
        <taxon>Dikarya</taxon>
        <taxon>Basidiomycota</taxon>
        <taxon>Agaricomycotina</taxon>
        <taxon>Tremellomycetes</taxon>
        <taxon>Trichosporonales</taxon>
        <taxon>Trichosporonaceae</taxon>
        <taxon>Cutaneotrichosporon</taxon>
    </lineage>
</organism>
<feature type="compositionally biased region" description="Acidic residues" evidence="14">
    <location>
        <begin position="680"/>
        <end position="724"/>
    </location>
</feature>
<accession>A0AAD3TT85</accession>
<dbReference type="PROSITE" id="PS00108">
    <property type="entry name" value="PROTEIN_KINASE_ST"/>
    <property type="match status" value="1"/>
</dbReference>
<dbReference type="EC" id="2.7.11.1" evidence="1"/>
<evidence type="ECO:0000256" key="5">
    <source>
        <dbReference type="ARBA" id="ARBA00022777"/>
    </source>
</evidence>
<feature type="compositionally biased region" description="Polar residues" evidence="14">
    <location>
        <begin position="748"/>
        <end position="767"/>
    </location>
</feature>
<evidence type="ECO:0000313" key="17">
    <source>
        <dbReference type="Proteomes" id="UP001222932"/>
    </source>
</evidence>
<comment type="catalytic activity">
    <reaction evidence="9">
        <text>L-seryl-[protein] + ATP = O-phospho-L-seryl-[protein] + ADP + H(+)</text>
        <dbReference type="Rhea" id="RHEA:17989"/>
        <dbReference type="Rhea" id="RHEA-COMP:9863"/>
        <dbReference type="Rhea" id="RHEA-COMP:11604"/>
        <dbReference type="ChEBI" id="CHEBI:15378"/>
        <dbReference type="ChEBI" id="CHEBI:29999"/>
        <dbReference type="ChEBI" id="CHEBI:30616"/>
        <dbReference type="ChEBI" id="CHEBI:83421"/>
        <dbReference type="ChEBI" id="CHEBI:456216"/>
        <dbReference type="EC" id="2.7.11.1"/>
    </reaction>
</comment>
<comment type="catalytic activity">
    <reaction evidence="8">
        <text>L-threonyl-[protein] + ATP = O-phospho-L-threonyl-[protein] + ADP + H(+)</text>
        <dbReference type="Rhea" id="RHEA:46608"/>
        <dbReference type="Rhea" id="RHEA-COMP:11060"/>
        <dbReference type="Rhea" id="RHEA-COMP:11605"/>
        <dbReference type="ChEBI" id="CHEBI:15378"/>
        <dbReference type="ChEBI" id="CHEBI:30013"/>
        <dbReference type="ChEBI" id="CHEBI:30616"/>
        <dbReference type="ChEBI" id="CHEBI:61977"/>
        <dbReference type="ChEBI" id="CHEBI:456216"/>
        <dbReference type="EC" id="2.7.11.1"/>
    </reaction>
</comment>
<dbReference type="InterPro" id="IPR036621">
    <property type="entry name" value="Anticodon-bd_dom_sf"/>
</dbReference>
<dbReference type="InterPro" id="IPR000719">
    <property type="entry name" value="Prot_kinase_dom"/>
</dbReference>
<dbReference type="PROSITE" id="PS50011">
    <property type="entry name" value="PROTEIN_KINASE_DOM"/>
    <property type="match status" value="2"/>
</dbReference>
<dbReference type="InterPro" id="IPR016135">
    <property type="entry name" value="UBQ-conjugating_enzyme/RWD"/>
</dbReference>
<dbReference type="SMART" id="SM00220">
    <property type="entry name" value="S_TKc"/>
    <property type="match status" value="1"/>
</dbReference>
<reference evidence="16" key="2">
    <citation type="submission" date="2023-06" db="EMBL/GenBank/DDBJ databases">
        <authorList>
            <person name="Kobayashi Y."/>
            <person name="Kayamori A."/>
            <person name="Aoki K."/>
            <person name="Shiwa Y."/>
            <person name="Fujita N."/>
            <person name="Sugita T."/>
            <person name="Iwasaki W."/>
            <person name="Tanaka N."/>
            <person name="Takashima M."/>
        </authorList>
    </citation>
    <scope>NUCLEOTIDE SEQUENCE</scope>
    <source>
        <strain evidence="16">HIS016</strain>
    </source>
</reference>
<keyword evidence="13" id="KW-0175">Coiled coil</keyword>
<evidence type="ECO:0000256" key="4">
    <source>
        <dbReference type="ARBA" id="ARBA00022741"/>
    </source>
</evidence>
<dbReference type="CDD" id="cd14046">
    <property type="entry name" value="STKc_EIF2AK4_GCN2_rpt2"/>
    <property type="match status" value="1"/>
</dbReference>
<evidence type="ECO:0000256" key="2">
    <source>
        <dbReference type="ARBA" id="ARBA00022527"/>
    </source>
</evidence>
<feature type="active site" description="Proton acceptor" evidence="10">
    <location>
        <position position="825"/>
    </location>
</feature>
<keyword evidence="5" id="KW-0418">Kinase</keyword>
<dbReference type="PANTHER" id="PTHR11042">
    <property type="entry name" value="EUKARYOTIC TRANSLATION INITIATION FACTOR 2-ALPHA KINASE EIF2-ALPHA KINASE -RELATED"/>
    <property type="match status" value="1"/>
</dbReference>
<name>A0AAD3TT85_9TREE</name>
<evidence type="ECO:0000256" key="11">
    <source>
        <dbReference type="PIRSR" id="PIRSR000660-2"/>
    </source>
</evidence>
<evidence type="ECO:0000256" key="3">
    <source>
        <dbReference type="ARBA" id="ARBA00022679"/>
    </source>
</evidence>
<dbReference type="PIRSF" id="PIRSF000660">
    <property type="entry name" value="Ser/Thr_PK_GCN2"/>
    <property type="match status" value="1"/>
</dbReference>
<dbReference type="GO" id="GO:0005634">
    <property type="term" value="C:nucleus"/>
    <property type="evidence" value="ECO:0007669"/>
    <property type="project" value="TreeGrafter"/>
</dbReference>
<feature type="domain" description="Protein kinase" evidence="15">
    <location>
        <begin position="175"/>
        <end position="485"/>
    </location>
</feature>
<proteinExistence type="inferred from homology"/>
<feature type="coiled-coil region" evidence="13">
    <location>
        <begin position="110"/>
        <end position="144"/>
    </location>
</feature>
<feature type="binding site" evidence="11">
    <location>
        <position position="577"/>
    </location>
    <ligand>
        <name>ATP</name>
        <dbReference type="ChEBI" id="CHEBI:30616"/>
    </ligand>
</feature>
<dbReference type="Pfam" id="PF00069">
    <property type="entry name" value="Pkinase"/>
    <property type="match status" value="3"/>
</dbReference>
<dbReference type="FunFam" id="3.30.200.20:FF:000379">
    <property type="entry name" value="eIF-2-alpha kinase GCN2"/>
    <property type="match status" value="1"/>
</dbReference>
<dbReference type="InterPro" id="IPR024435">
    <property type="entry name" value="HisRS-related_dom"/>
</dbReference>
<evidence type="ECO:0000256" key="14">
    <source>
        <dbReference type="SAM" id="MobiDB-lite"/>
    </source>
</evidence>
<dbReference type="InterPro" id="IPR045864">
    <property type="entry name" value="aa-tRNA-synth_II/BPL/LPL"/>
</dbReference>
<dbReference type="Gene3D" id="3.30.200.20">
    <property type="entry name" value="Phosphorylase Kinase, domain 1"/>
    <property type="match status" value="1"/>
</dbReference>
<evidence type="ECO:0000256" key="12">
    <source>
        <dbReference type="PROSITE-ProRule" id="PRU10141"/>
    </source>
</evidence>
<dbReference type="InterPro" id="IPR016255">
    <property type="entry name" value="Gcn2"/>
</dbReference>
<dbReference type="SUPFAM" id="SSF56112">
    <property type="entry name" value="Protein kinase-like (PK-like)"/>
    <property type="match status" value="2"/>
</dbReference>
<evidence type="ECO:0000256" key="9">
    <source>
        <dbReference type="ARBA" id="ARBA00048679"/>
    </source>
</evidence>
<evidence type="ECO:0000313" key="16">
    <source>
        <dbReference type="EMBL" id="GMK56477.1"/>
    </source>
</evidence>
<evidence type="ECO:0000256" key="6">
    <source>
        <dbReference type="ARBA" id="ARBA00022840"/>
    </source>
</evidence>
<dbReference type="GO" id="GO:0005829">
    <property type="term" value="C:cytosol"/>
    <property type="evidence" value="ECO:0007669"/>
    <property type="project" value="TreeGrafter"/>
</dbReference>
<dbReference type="Gene3D" id="3.40.50.800">
    <property type="entry name" value="Anticodon-binding domain"/>
    <property type="match status" value="1"/>
</dbReference>
<feature type="domain" description="Protein kinase" evidence="15">
    <location>
        <begin position="548"/>
        <end position="969"/>
    </location>
</feature>
<dbReference type="InterPro" id="IPR008271">
    <property type="entry name" value="Ser/Thr_kinase_AS"/>
</dbReference>
<dbReference type="GO" id="GO:0005524">
    <property type="term" value="F:ATP binding"/>
    <property type="evidence" value="ECO:0007669"/>
    <property type="project" value="UniProtKB-UniRule"/>
</dbReference>
<dbReference type="PANTHER" id="PTHR11042:SF136">
    <property type="entry name" value="EIF-2-ALPHA KINASE GCN2"/>
    <property type="match status" value="1"/>
</dbReference>
<sequence length="1638" mass="184182">MSEPNKLAQEEELAILRSIFGDEWTDIPPTKTAWGTESEQGWWEVALRGNEEPRVRIRLKGRFPKRALDDKAKSLVGGPAYIFDLTDFISLWMDKNHVPLSKPGEPEPTLMEEMAIREEAQRAAAEAQKQSEREHQLAAEAEQKRVLNERIQLDASRKEERVRQALIDQNRRQREERVSALADGEFEMRELVLKEPISVDGYEGKWAKWSVFAGRREHLWTSYTAEPVSADKDPNFAKVSTPTVTVQVVDFTNRYYNGAHGQKRVDTLINELSRLMEVRSPHVARVFAVEKTKSHKGWERLIVVVERVPEAGRLRTWLPKDGFGEDLAKEYMIQILEGLRDCHHAYSMQKQLDCDLVLLSAGDDDDIRVKISGTGYAKRLIEYHRSNPFLKTTPESYPESWWSPDEIDAPYTYTPKRDIWQAGLVLLQMLFGRNCLWTYHDLPTLLQHAPGGVSTSVAELLKGMIQPVTRRRFTAEEALKRLRAVGDEATTRPLRSLPMSQTASGSGVVSTVSSLPQDAFGKSPVHGSFYYPPVVTGSLRYSRYRQDFEEVEFLGKGGFGEVVKARNRLDGRSYAIKKVKLSPEDDVHRVLREVNALSRVSHQYIVRYYSCWLEDVGLPDAPDGYDSSAVPSSVNSSNVNSSNVSSASDIFAVKFDDFDKSMSRRDHSKSASFPRIRFADDDDDDDDDDNDNDDDDNGNDDDDDDDDNDDDENSGDETSDDESDSSGWASEHTVADPSASVRKKAQAQPLTVSKPSTRTSASYTGSTDNDDSVQRILYIQMEFVEKQTLREAISAGLSEDECWRLLVQMLQALAHMSTSGIVHRDLKPSNILLDANGNVKIADFGLSTTDLPAADLPLGHIELSTEDVDRTSNIGTSSYIAPEVLVSKSYNEKADMYSLGVIFFEMCHAFKTGMERVTVLGALRSKEVVFPDEWPASKMPKQREIISLLMCHDPTMRPQATQLLSGPLVPTINMGEQFYDSVIAEITNPRSEKYPALVDALFETDAKSKYHMDNRTEDYTYDNEHDDTLFSWQTVVNARIKKLFRRHGAMEVYLPLLLPETTLLKPYPERSPVRLLDSGGRFVRLPSSNLVGMARSTSRQRIERIKRYAATQRYTELPAGGQPGTHTELCFEIISPVRALAAEVELLELMDRVVLECLGPKQTAVVDYEFHISHESILAALLSTCPSQLRSKVLKAFKGPTANVAFGHSRPSLSSISGLPSNCVNDLEKVSPVDEFDAVKEVLEETYPQLKRKFAFAFEEIQTTIRLARSSGVKRKILLRPTLSKHCEFYRGGIMFECVRKSKQSEVLGYGGRHDSLLDHFKDPGIISRPVHGVNLSIASDMFTRMVRKQELANSKDLLSKKKNPDERSFGIWAPNRCDVYVSSTSAVDIGERLALCGQLWQAGIRADLQYDDSRTLQQVIEECMDQSILYVVIIRGHKDEAKVIRVLTGKNSEESVPEDKLVGWLKAAIEGQRRIDRAYADGTTPIVKNQAKEAQDQQLTARLTNVDISLVLPPEPFTTRGVKNKATRKYRHGTKSVYYEKADEFAASVRSTLPVIGVDLGPDLLSSMTLETAWITDDEAWRTLTQPALPNSERGYAAEVRRAVVEHVKSTGGCVWLFSVREARGFLLQLPAAANHR</sequence>
<dbReference type="InterPro" id="IPR011009">
    <property type="entry name" value="Kinase-like_dom_sf"/>
</dbReference>
<reference evidence="16" key="1">
    <citation type="journal article" date="2023" name="BMC Genomics">
        <title>Chromosome-level genome assemblies of Cutaneotrichosporon spp. (Trichosporonales, Basidiomycota) reveal imbalanced evolution between nucleotide sequences and chromosome synteny.</title>
        <authorList>
            <person name="Kobayashi Y."/>
            <person name="Kayamori A."/>
            <person name="Aoki K."/>
            <person name="Shiwa Y."/>
            <person name="Matsutani M."/>
            <person name="Fujita N."/>
            <person name="Sugita T."/>
            <person name="Iwasaki W."/>
            <person name="Tanaka N."/>
            <person name="Takashima M."/>
        </authorList>
    </citation>
    <scope>NUCLEOTIDE SEQUENCE</scope>
    <source>
        <strain evidence="16">HIS016</strain>
    </source>
</reference>
<keyword evidence="2" id="KW-0723">Serine/threonine-protein kinase</keyword>
<evidence type="ECO:0000256" key="7">
    <source>
        <dbReference type="ARBA" id="ARBA00037982"/>
    </source>
</evidence>
<keyword evidence="17" id="KW-1185">Reference proteome</keyword>
<keyword evidence="3" id="KW-0808">Transferase</keyword>
<feature type="binding site" evidence="12">
    <location>
        <position position="578"/>
    </location>
    <ligand>
        <name>ATP</name>
        <dbReference type="ChEBI" id="CHEBI:30616"/>
    </ligand>
</feature>
<dbReference type="InterPro" id="IPR017441">
    <property type="entry name" value="Protein_kinase_ATP_BS"/>
</dbReference>
<evidence type="ECO:0000256" key="10">
    <source>
        <dbReference type="PIRSR" id="PIRSR000660-1"/>
    </source>
</evidence>
<evidence type="ECO:0000256" key="1">
    <source>
        <dbReference type="ARBA" id="ARBA00012513"/>
    </source>
</evidence>
<dbReference type="SUPFAM" id="SSF55681">
    <property type="entry name" value="Class II aaRS and biotin synthetases"/>
    <property type="match status" value="1"/>
</dbReference>
<evidence type="ECO:0000256" key="13">
    <source>
        <dbReference type="SAM" id="Coils"/>
    </source>
</evidence>
<dbReference type="Pfam" id="PF12745">
    <property type="entry name" value="HGTP_anticodon2"/>
    <property type="match status" value="1"/>
</dbReference>
<keyword evidence="6 11" id="KW-0067">ATP-binding</keyword>
<dbReference type="Gene3D" id="3.30.930.10">
    <property type="entry name" value="Bira Bifunctional Protein, Domain 2"/>
    <property type="match status" value="1"/>
</dbReference>
<dbReference type="Proteomes" id="UP001222932">
    <property type="component" value="Unassembled WGS sequence"/>
</dbReference>
<evidence type="ECO:0000256" key="8">
    <source>
        <dbReference type="ARBA" id="ARBA00047899"/>
    </source>
</evidence>
<dbReference type="GO" id="GO:0004694">
    <property type="term" value="F:eukaryotic translation initiation factor 2alpha kinase activity"/>
    <property type="evidence" value="ECO:0007669"/>
    <property type="project" value="InterPro"/>
</dbReference>
<dbReference type="GO" id="GO:1990625">
    <property type="term" value="P:negative regulation of cytoplasmic translational initiation in response to stress"/>
    <property type="evidence" value="ECO:0007669"/>
    <property type="project" value="TreeGrafter"/>
</dbReference>
<protein>
    <recommendedName>
        <fullName evidence="1">non-specific serine/threonine protein kinase</fullName>
        <ecNumber evidence="1">2.7.11.1</ecNumber>
    </recommendedName>
</protein>
<comment type="similarity">
    <text evidence="7">Belongs to the protein kinase superfamily. Ser/Thr protein kinase family. GCN2 subfamily.</text>
</comment>
<feature type="region of interest" description="Disordered" evidence="14">
    <location>
        <begin position="663"/>
        <end position="769"/>
    </location>
</feature>
<dbReference type="EMBL" id="BTCM01000003">
    <property type="protein sequence ID" value="GMK56477.1"/>
    <property type="molecule type" value="Genomic_DNA"/>
</dbReference>
<keyword evidence="4 11" id="KW-0547">Nucleotide-binding</keyword>